<dbReference type="AlphaFoldDB" id="A0A0D1VBX8"/>
<sequence length="85" mass="9595">MQITIYGTQAAETMDVHLDRPHTVGAILEILLTIHPWFFQALPPERDQSTLETVLSIRTTANAPLAIDDTVTNETNLEIHFHDMI</sequence>
<dbReference type="GeneID" id="42309493"/>
<dbReference type="Proteomes" id="UP000182836">
    <property type="component" value="Unassembled WGS sequence"/>
</dbReference>
<evidence type="ECO:0000313" key="3">
    <source>
        <dbReference type="Proteomes" id="UP000037269"/>
    </source>
</evidence>
<protein>
    <recommendedName>
        <fullName evidence="5">ThiS family protein</fullName>
    </recommendedName>
</protein>
<reference evidence="2 4" key="2">
    <citation type="submission" date="2016-10" db="EMBL/GenBank/DDBJ databases">
        <authorList>
            <person name="de Groot N.N."/>
        </authorList>
    </citation>
    <scope>NUCLEOTIDE SEQUENCE [LARGE SCALE GENOMIC DNA]</scope>
    <source>
        <strain evidence="2 4">DSM 2895</strain>
    </source>
</reference>
<accession>A0A0D1VBX8</accession>
<reference evidence="1 3" key="1">
    <citation type="submission" date="2015-07" db="EMBL/GenBank/DDBJ databases">
        <title>Fjat-14205 dsm 2895.</title>
        <authorList>
            <person name="Liu B."/>
            <person name="Wang J."/>
            <person name="Zhu Y."/>
            <person name="Liu G."/>
            <person name="Chen Q."/>
            <person name="Chen Z."/>
            <person name="Lan J."/>
            <person name="Che J."/>
            <person name="Ge C."/>
            <person name="Shi H."/>
            <person name="Pan Z."/>
            <person name="Liu X."/>
        </authorList>
    </citation>
    <scope>NUCLEOTIDE SEQUENCE [LARGE SCALE GENOMIC DNA]</scope>
    <source>
        <strain evidence="1 3">DSM 2895</strain>
    </source>
</reference>
<dbReference type="EMBL" id="LGUG01000013">
    <property type="protein sequence ID" value="KON84301.1"/>
    <property type="molecule type" value="Genomic_DNA"/>
</dbReference>
<evidence type="ECO:0000313" key="4">
    <source>
        <dbReference type="Proteomes" id="UP000182836"/>
    </source>
</evidence>
<evidence type="ECO:0008006" key="5">
    <source>
        <dbReference type="Google" id="ProtNLM"/>
    </source>
</evidence>
<dbReference type="Proteomes" id="UP000037269">
    <property type="component" value="Unassembled WGS sequence"/>
</dbReference>
<name>A0A0D1VBX8_ANEMI</name>
<dbReference type="STRING" id="47500.AF333_30695"/>
<proteinExistence type="predicted"/>
<evidence type="ECO:0000313" key="2">
    <source>
        <dbReference type="EMBL" id="SDI84902.1"/>
    </source>
</evidence>
<dbReference type="RefSeq" id="WP_043065777.1">
    <property type="nucleotide sequence ID" value="NZ_BJOA01000103.1"/>
</dbReference>
<dbReference type="EMBL" id="FNED01000008">
    <property type="protein sequence ID" value="SDI84902.1"/>
    <property type="molecule type" value="Genomic_DNA"/>
</dbReference>
<organism evidence="1 3">
    <name type="scientific">Aneurinibacillus migulanus</name>
    <name type="common">Bacillus migulanus</name>
    <dbReference type="NCBI Taxonomy" id="47500"/>
    <lineage>
        <taxon>Bacteria</taxon>
        <taxon>Bacillati</taxon>
        <taxon>Bacillota</taxon>
        <taxon>Bacilli</taxon>
        <taxon>Bacillales</taxon>
        <taxon>Paenibacillaceae</taxon>
        <taxon>Aneurinibacillus group</taxon>
        <taxon>Aneurinibacillus</taxon>
    </lineage>
</organism>
<gene>
    <name evidence="1" type="ORF">AF333_30695</name>
    <name evidence="2" type="ORF">SAMN04487909_108157</name>
</gene>
<evidence type="ECO:0000313" key="1">
    <source>
        <dbReference type="EMBL" id="KON84301.1"/>
    </source>
</evidence>
<dbReference type="OrthoDB" id="2680139at2"/>
<dbReference type="PATRIC" id="fig|47500.12.peg.6489"/>
<keyword evidence="3" id="KW-1185">Reference proteome</keyword>